<feature type="transmembrane region" description="Helical" evidence="10">
    <location>
        <begin position="57"/>
        <end position="83"/>
    </location>
</feature>
<keyword evidence="13" id="KW-1185">Reference proteome</keyword>
<feature type="compositionally biased region" description="Polar residues" evidence="9">
    <location>
        <begin position="1"/>
        <end position="18"/>
    </location>
</feature>
<evidence type="ECO:0000256" key="10">
    <source>
        <dbReference type="SAM" id="Phobius"/>
    </source>
</evidence>
<dbReference type="CDD" id="cd17502">
    <property type="entry name" value="MFS_Azr1_MDR_like"/>
    <property type="match status" value="1"/>
</dbReference>
<keyword evidence="8" id="KW-0325">Glycoprotein</keyword>
<feature type="transmembrane region" description="Helical" evidence="10">
    <location>
        <begin position="155"/>
        <end position="175"/>
    </location>
</feature>
<keyword evidence="6 10" id="KW-1133">Transmembrane helix</keyword>
<proteinExistence type="inferred from homology"/>
<evidence type="ECO:0000313" key="12">
    <source>
        <dbReference type="EMBL" id="KAJ7039648.1"/>
    </source>
</evidence>
<dbReference type="PROSITE" id="PS50850">
    <property type="entry name" value="MFS"/>
    <property type="match status" value="1"/>
</dbReference>
<dbReference type="GO" id="GO:0005886">
    <property type="term" value="C:plasma membrane"/>
    <property type="evidence" value="ECO:0007669"/>
    <property type="project" value="UniProtKB-SubCell"/>
</dbReference>
<evidence type="ECO:0000256" key="3">
    <source>
        <dbReference type="ARBA" id="ARBA00022448"/>
    </source>
</evidence>
<reference evidence="12" key="1">
    <citation type="submission" date="2023-03" db="EMBL/GenBank/DDBJ databases">
        <title>Massive genome expansion in bonnet fungi (Mycena s.s.) driven by repeated elements and novel gene families across ecological guilds.</title>
        <authorList>
            <consortium name="Lawrence Berkeley National Laboratory"/>
            <person name="Harder C.B."/>
            <person name="Miyauchi S."/>
            <person name="Viragh M."/>
            <person name="Kuo A."/>
            <person name="Thoen E."/>
            <person name="Andreopoulos B."/>
            <person name="Lu D."/>
            <person name="Skrede I."/>
            <person name="Drula E."/>
            <person name="Henrissat B."/>
            <person name="Morin E."/>
            <person name="Kohler A."/>
            <person name="Barry K."/>
            <person name="LaButti K."/>
            <person name="Morin E."/>
            <person name="Salamov A."/>
            <person name="Lipzen A."/>
            <person name="Mereny Z."/>
            <person name="Hegedus B."/>
            <person name="Baldrian P."/>
            <person name="Stursova M."/>
            <person name="Weitz H."/>
            <person name="Taylor A."/>
            <person name="Grigoriev I.V."/>
            <person name="Nagy L.G."/>
            <person name="Martin F."/>
            <person name="Kauserud H."/>
        </authorList>
    </citation>
    <scope>NUCLEOTIDE SEQUENCE</scope>
    <source>
        <strain evidence="12">CBHHK200</strain>
    </source>
</reference>
<dbReference type="PRINTS" id="PR01036">
    <property type="entry name" value="TCRTETB"/>
</dbReference>
<comment type="caution">
    <text evidence="12">The sequence shown here is derived from an EMBL/GenBank/DDBJ whole genome shotgun (WGS) entry which is preliminary data.</text>
</comment>
<dbReference type="Gene3D" id="1.20.1250.20">
    <property type="entry name" value="MFS general substrate transporter like domains"/>
    <property type="match status" value="1"/>
</dbReference>
<dbReference type="Proteomes" id="UP001218188">
    <property type="component" value="Unassembled WGS sequence"/>
</dbReference>
<feature type="transmembrane region" description="Helical" evidence="10">
    <location>
        <begin position="288"/>
        <end position="308"/>
    </location>
</feature>
<accession>A0AAD6T8B8</accession>
<dbReference type="SUPFAM" id="SSF103473">
    <property type="entry name" value="MFS general substrate transporter"/>
    <property type="match status" value="1"/>
</dbReference>
<evidence type="ECO:0000256" key="7">
    <source>
        <dbReference type="ARBA" id="ARBA00023136"/>
    </source>
</evidence>
<comment type="similarity">
    <text evidence="2">Belongs to the major facilitator superfamily. TCR/Tet family.</text>
</comment>
<organism evidence="12 13">
    <name type="scientific">Mycena alexandri</name>
    <dbReference type="NCBI Taxonomy" id="1745969"/>
    <lineage>
        <taxon>Eukaryota</taxon>
        <taxon>Fungi</taxon>
        <taxon>Dikarya</taxon>
        <taxon>Basidiomycota</taxon>
        <taxon>Agaricomycotina</taxon>
        <taxon>Agaricomycetes</taxon>
        <taxon>Agaricomycetidae</taxon>
        <taxon>Agaricales</taxon>
        <taxon>Marasmiineae</taxon>
        <taxon>Mycenaceae</taxon>
        <taxon>Mycena</taxon>
    </lineage>
</organism>
<keyword evidence="3" id="KW-0813">Transport</keyword>
<comment type="subcellular location">
    <subcellularLocation>
        <location evidence="1">Cell membrane</location>
        <topology evidence="1">Multi-pass membrane protein</topology>
    </subcellularLocation>
</comment>
<dbReference type="PANTHER" id="PTHR23501:SF199">
    <property type="entry name" value="MFS EFFLUX TRANSPORTER INPD-RELATED"/>
    <property type="match status" value="1"/>
</dbReference>
<evidence type="ECO:0000313" key="13">
    <source>
        <dbReference type="Proteomes" id="UP001218188"/>
    </source>
</evidence>
<dbReference type="GO" id="GO:0022857">
    <property type="term" value="F:transmembrane transporter activity"/>
    <property type="evidence" value="ECO:0007669"/>
    <property type="project" value="InterPro"/>
</dbReference>
<dbReference type="PANTHER" id="PTHR23501">
    <property type="entry name" value="MAJOR FACILITATOR SUPERFAMILY"/>
    <property type="match status" value="1"/>
</dbReference>
<dbReference type="FunFam" id="1.20.1250.20:FF:000196">
    <property type="entry name" value="MFS toxin efflux pump (AflT)"/>
    <property type="match status" value="1"/>
</dbReference>
<evidence type="ECO:0000256" key="1">
    <source>
        <dbReference type="ARBA" id="ARBA00004651"/>
    </source>
</evidence>
<evidence type="ECO:0000256" key="4">
    <source>
        <dbReference type="ARBA" id="ARBA00022475"/>
    </source>
</evidence>
<dbReference type="Gene3D" id="1.20.1720.10">
    <property type="entry name" value="Multidrug resistance protein D"/>
    <property type="match status" value="1"/>
</dbReference>
<keyword evidence="4" id="KW-1003">Cell membrane</keyword>
<feature type="transmembrane region" description="Helical" evidence="10">
    <location>
        <begin position="389"/>
        <end position="407"/>
    </location>
</feature>
<dbReference type="InterPro" id="IPR011701">
    <property type="entry name" value="MFS"/>
</dbReference>
<feature type="transmembrane region" description="Helical" evidence="10">
    <location>
        <begin position="522"/>
        <end position="544"/>
    </location>
</feature>
<gene>
    <name evidence="12" type="ORF">C8F04DRAFT_1086094</name>
</gene>
<sequence length="561" mass="59756">MSTAPSNEGETLNGSSHSLARASNEKETVVDTKEKENAAEPTTTQENEADYPHGLKLALLSLALCLSVFLVALDNTIIATAIPKITDQFHSLDDVGWYGSAYLLATASVQLLFGKFYTFLPIKSVYLTAILLFEVGSAVCGGAPNSNALIIGRAIAGLGSAGIFTGALIIVAHAVPLNQRPIYTGMIGGMYGIASVAGPLLGGTFTDKVTWRWCFLINLPLGLVTVIVMVFFFKMPKSANHSPSTLTLRERIIRFDPVGTLLFIPGIISLLLALQWGGSKYAWKSGRIIALFVVFGVLIAGFVSVQIWQQENATVPPRIFKKRSIWAASWFSLCLGSSFFILVFYLPIWFQAIKGVSAVRSGIDNLPMILALVVGSMLAGILITQFGYYTPFMLLSSVLMAVGAGLLSTIKPDTPVARWIGYQIVFGLGVGTGMQGPLLAAQTALELLDIPIGTSMVMFVQTLGGALFISVGQNVFQNKLISGLVANVPGVSPLLVLSSGATNLKNAVDPKYLADVLSVYNTALVTAFYVSIAMGGLSIFGSVLTEWKSVKGKNVEMGMAA</sequence>
<dbReference type="InterPro" id="IPR020846">
    <property type="entry name" value="MFS_dom"/>
</dbReference>
<evidence type="ECO:0000256" key="9">
    <source>
        <dbReference type="SAM" id="MobiDB-lite"/>
    </source>
</evidence>
<evidence type="ECO:0000256" key="8">
    <source>
        <dbReference type="ARBA" id="ARBA00023180"/>
    </source>
</evidence>
<name>A0AAD6T8B8_9AGAR</name>
<evidence type="ECO:0000256" key="2">
    <source>
        <dbReference type="ARBA" id="ARBA00007520"/>
    </source>
</evidence>
<feature type="transmembrane region" description="Helical" evidence="10">
    <location>
        <begin position="362"/>
        <end position="383"/>
    </location>
</feature>
<feature type="transmembrane region" description="Helical" evidence="10">
    <location>
        <begin position="125"/>
        <end position="143"/>
    </location>
</feature>
<feature type="transmembrane region" description="Helical" evidence="10">
    <location>
        <begin position="484"/>
        <end position="502"/>
    </location>
</feature>
<evidence type="ECO:0000259" key="11">
    <source>
        <dbReference type="PROSITE" id="PS50850"/>
    </source>
</evidence>
<feature type="compositionally biased region" description="Basic and acidic residues" evidence="9">
    <location>
        <begin position="23"/>
        <end position="38"/>
    </location>
</feature>
<dbReference type="FunFam" id="1.20.1720.10:FF:000012">
    <property type="entry name" value="MFS toxin efflux pump (AflT)"/>
    <property type="match status" value="1"/>
</dbReference>
<dbReference type="Pfam" id="PF07690">
    <property type="entry name" value="MFS_1"/>
    <property type="match status" value="1"/>
</dbReference>
<dbReference type="InterPro" id="IPR036259">
    <property type="entry name" value="MFS_trans_sf"/>
</dbReference>
<feature type="transmembrane region" description="Helical" evidence="10">
    <location>
        <begin position="452"/>
        <end position="472"/>
    </location>
</feature>
<protein>
    <submittedName>
        <fullName evidence="12">Major facilitator superfamily transporter</fullName>
    </submittedName>
</protein>
<keyword evidence="7 10" id="KW-0472">Membrane</keyword>
<feature type="domain" description="Major facilitator superfamily (MFS) profile" evidence="11">
    <location>
        <begin position="60"/>
        <end position="561"/>
    </location>
</feature>
<evidence type="ECO:0000256" key="6">
    <source>
        <dbReference type="ARBA" id="ARBA00022989"/>
    </source>
</evidence>
<feature type="transmembrane region" description="Helical" evidence="10">
    <location>
        <begin position="181"/>
        <end position="201"/>
    </location>
</feature>
<feature type="region of interest" description="Disordered" evidence="9">
    <location>
        <begin position="1"/>
        <end position="47"/>
    </location>
</feature>
<dbReference type="FunFam" id="1.20.1250.20:FF:000489">
    <property type="entry name" value="MFS general substrate transporter"/>
    <property type="match status" value="1"/>
</dbReference>
<dbReference type="AlphaFoldDB" id="A0AAD6T8B8"/>
<evidence type="ECO:0000256" key="5">
    <source>
        <dbReference type="ARBA" id="ARBA00022692"/>
    </source>
</evidence>
<dbReference type="EMBL" id="JARJCM010000026">
    <property type="protein sequence ID" value="KAJ7039648.1"/>
    <property type="molecule type" value="Genomic_DNA"/>
</dbReference>
<feature type="transmembrane region" description="Helical" evidence="10">
    <location>
        <begin position="213"/>
        <end position="233"/>
    </location>
</feature>
<feature type="transmembrane region" description="Helical" evidence="10">
    <location>
        <begin position="253"/>
        <end position="276"/>
    </location>
</feature>
<feature type="transmembrane region" description="Helical" evidence="10">
    <location>
        <begin position="419"/>
        <end position="440"/>
    </location>
</feature>
<feature type="transmembrane region" description="Helical" evidence="10">
    <location>
        <begin position="95"/>
        <end position="113"/>
    </location>
</feature>
<feature type="transmembrane region" description="Helical" evidence="10">
    <location>
        <begin position="328"/>
        <end position="350"/>
    </location>
</feature>
<keyword evidence="5 10" id="KW-0812">Transmembrane</keyword>